<protein>
    <submittedName>
        <fullName evidence="2">Uncharacterized protein</fullName>
    </submittedName>
</protein>
<dbReference type="Proteomes" id="UP000447873">
    <property type="component" value="Unassembled WGS sequence"/>
</dbReference>
<gene>
    <name evidence="2" type="ORF">EG328_004109</name>
</gene>
<accession>A0A8H3VGA5</accession>
<proteinExistence type="predicted"/>
<evidence type="ECO:0000313" key="3">
    <source>
        <dbReference type="Proteomes" id="UP000447873"/>
    </source>
</evidence>
<comment type="caution">
    <text evidence="2">The sequence shown here is derived from an EMBL/GenBank/DDBJ whole genome shotgun (WGS) entry which is preliminary data.</text>
</comment>
<reference evidence="2 3" key="1">
    <citation type="submission" date="2018-12" db="EMBL/GenBank/DDBJ databases">
        <title>Venturia inaequalis Genome Resource.</title>
        <authorList>
            <person name="Lichtner F.J."/>
        </authorList>
    </citation>
    <scope>NUCLEOTIDE SEQUENCE [LARGE SCALE GENOMIC DNA]</scope>
    <source>
        <strain evidence="2 3">120213</strain>
    </source>
</reference>
<evidence type="ECO:0000256" key="1">
    <source>
        <dbReference type="SAM" id="MobiDB-lite"/>
    </source>
</evidence>
<feature type="region of interest" description="Disordered" evidence="1">
    <location>
        <begin position="49"/>
        <end position="94"/>
    </location>
</feature>
<dbReference type="EMBL" id="WNWS01000023">
    <property type="protein sequence ID" value="KAE9986977.1"/>
    <property type="molecule type" value="Genomic_DNA"/>
</dbReference>
<dbReference type="AlphaFoldDB" id="A0A8H3VGA5"/>
<sequence length="206" mass="23132">MSINTHTEHPSSYMPGAFPLPPSPLPGNFSMFPYSAIVPNVGLRSTPTPKKRGFKNLPPTFAKLTNDTKDVRGSSNCQECPRSDGSKADFPTETGSTSVRAQLESFAPNESEARIEKLAMAFCASNMQSIEATFLLRERLETLESRLMKTESDLEHTLKQVADLDFRNDLLQRELNSMSQRVETYYTAGEESYDMEIDDGFETEWL</sequence>
<name>A0A8H3VGA5_VENIN</name>
<organism evidence="2 3">
    <name type="scientific">Venturia inaequalis</name>
    <name type="common">Apple scab fungus</name>
    <dbReference type="NCBI Taxonomy" id="5025"/>
    <lineage>
        <taxon>Eukaryota</taxon>
        <taxon>Fungi</taxon>
        <taxon>Dikarya</taxon>
        <taxon>Ascomycota</taxon>
        <taxon>Pezizomycotina</taxon>
        <taxon>Dothideomycetes</taxon>
        <taxon>Pleosporomycetidae</taxon>
        <taxon>Venturiales</taxon>
        <taxon>Venturiaceae</taxon>
        <taxon>Venturia</taxon>
    </lineage>
</organism>
<evidence type="ECO:0000313" key="2">
    <source>
        <dbReference type="EMBL" id="KAE9986977.1"/>
    </source>
</evidence>